<dbReference type="Pfam" id="PF19044">
    <property type="entry name" value="P-loop_TraG"/>
    <property type="match status" value="1"/>
</dbReference>
<reference evidence="2 3" key="1">
    <citation type="journal article" date="2015" name="Stand. Genomic Sci.">
        <title>Genomic Encyclopedia of Bacterial and Archaeal Type Strains, Phase III: the genomes of soil and plant-associated and newly described type strains.</title>
        <authorList>
            <person name="Whitman W.B."/>
            <person name="Woyke T."/>
            <person name="Klenk H.P."/>
            <person name="Zhou Y."/>
            <person name="Lilburn T.G."/>
            <person name="Beck B.J."/>
            <person name="De Vos P."/>
            <person name="Vandamme P."/>
            <person name="Eisen J.A."/>
            <person name="Garrity G."/>
            <person name="Hugenholtz P."/>
            <person name="Kyrpides N.C."/>
        </authorList>
    </citation>
    <scope>NUCLEOTIDE SEQUENCE [LARGE SCALE GENOMIC DNA]</scope>
    <source>
        <strain evidence="2 3">CGMCC 1.6855</strain>
    </source>
</reference>
<dbReference type="EMBL" id="VLKR01000040">
    <property type="protein sequence ID" value="TWI15681.1"/>
    <property type="molecule type" value="Genomic_DNA"/>
</dbReference>
<feature type="domain" description="TraG P-loop" evidence="1">
    <location>
        <begin position="387"/>
        <end position="796"/>
    </location>
</feature>
<dbReference type="AlphaFoldDB" id="A0A562M7Y6"/>
<dbReference type="RefSeq" id="WP_145330663.1">
    <property type="nucleotide sequence ID" value="NZ_VLKR01000040.1"/>
</dbReference>
<sequence length="827" mass="95706">MKKQTKHSFDLPFAGIDEYMGFSIVFGDKGDYSIILSITNPVVQYDADETKYSEFHHVLSNIIKLLGEGYIIQKQDIFIRKVYRPVPSGDFLEEKYQEHFNGREFTEIRSYLTITRQVKKGAFYTYDERVLFKFTRDVVKIIEVLQGAGANPVKLGKAEINRLIYRILSLNFERPETVLNNYHCDENQINLGKKSFKCISLIDTDLVELPDTINEYAIRNETNGMQDFPVDNLFFLHRVPDYKVMIFSQVVEIPAQQFILNRLELKRKRHSNMPDPANQLYVEDIDSLLADVAKDNQLLVNSHFSILVCCDSELLERTSNFIESSLFQQGIIPNRNAYNQLELFRCTLPGNAVELKVYDWFLTPADAALCYFFKESLPRNEKTDFLIRFTDRQGIPLAFDPADLSTNRISNRSKFALGPSGSGKSFFMNALLEQYYRYNMDIVIVDTGDSYQGLCNFFGGTYLTYTEENPISMNPFALTREEFNLEKKDFLKTLLAVLWKGVDGKMTQVEDTLLSNVISAYYYDYFYLDSGPQNPERPDKLNFDSFYIYSVDKIREIAEKESLNFDLDEYRFVLKKFFTGQEYGTVLNKDTDASLFEERFVVFEIDNIKESKQLFPIVTLVIMDLFLQKMRNRTFQRKALVIEEAWKAIASPLMAGYILYLYKTVRKFYGEVVVVTQELGDILGNPIVKNSILANSDTICLLDQSKFQSNYDEIAKLLSITDVERRKIFTINKLQNKEDRSRFKEVYIRRGSVGEVYGIEVSLAQYLAFTTEKPEKNAVKMYADYLGNFQDGLTAFIGDLNNSGMALYDFVREVNSKGVQNFISKIQ</sequence>
<name>A0A562M7Y6_9SPHI</name>
<evidence type="ECO:0000313" key="2">
    <source>
        <dbReference type="EMBL" id="TWI15681.1"/>
    </source>
</evidence>
<comment type="caution">
    <text evidence="2">The sequence shown here is derived from an EMBL/GenBank/DDBJ whole genome shotgun (WGS) entry which is preliminary data.</text>
</comment>
<evidence type="ECO:0000259" key="1">
    <source>
        <dbReference type="Pfam" id="PF19044"/>
    </source>
</evidence>
<dbReference type="SUPFAM" id="SSF52540">
    <property type="entry name" value="P-loop containing nucleoside triphosphate hydrolases"/>
    <property type="match status" value="1"/>
</dbReference>
<dbReference type="Gene3D" id="1.10.8.730">
    <property type="match status" value="1"/>
</dbReference>
<dbReference type="Proteomes" id="UP000315908">
    <property type="component" value="Unassembled WGS sequence"/>
</dbReference>
<dbReference type="InterPro" id="IPR022509">
    <property type="entry name" value="Conjugation_ATPase_TraG"/>
</dbReference>
<dbReference type="InterPro" id="IPR053155">
    <property type="entry name" value="F-pilin_assembly_TraC"/>
</dbReference>
<gene>
    <name evidence="2" type="ORF">IQ31_04964</name>
</gene>
<accession>A0A562M7Y6</accession>
<dbReference type="OrthoDB" id="596266at2"/>
<dbReference type="PANTHER" id="PTHR38467:SF1">
    <property type="entry name" value="CONJUGATIVE TRANSFER: ASSEMBLY"/>
    <property type="match status" value="1"/>
</dbReference>
<protein>
    <submittedName>
        <fullName evidence="2">Conjugation system TraG family ATPase</fullName>
    </submittedName>
</protein>
<dbReference type="InterPro" id="IPR027417">
    <property type="entry name" value="P-loop_NTPase"/>
</dbReference>
<dbReference type="InterPro" id="IPR043964">
    <property type="entry name" value="P-loop_TraG"/>
</dbReference>
<dbReference type="Gene3D" id="3.40.50.300">
    <property type="entry name" value="P-loop containing nucleotide triphosphate hydrolases"/>
    <property type="match status" value="1"/>
</dbReference>
<proteinExistence type="predicted"/>
<dbReference type="PANTHER" id="PTHR38467">
    <property type="match status" value="1"/>
</dbReference>
<evidence type="ECO:0000313" key="3">
    <source>
        <dbReference type="Proteomes" id="UP000315908"/>
    </source>
</evidence>
<dbReference type="NCBIfam" id="TIGR03783">
    <property type="entry name" value="Bac_Flav_CT_G"/>
    <property type="match status" value="1"/>
</dbReference>
<organism evidence="2 3">
    <name type="scientific">Sphingobacterium siyangense</name>
    <dbReference type="NCBI Taxonomy" id="459529"/>
    <lineage>
        <taxon>Bacteria</taxon>
        <taxon>Pseudomonadati</taxon>
        <taxon>Bacteroidota</taxon>
        <taxon>Sphingobacteriia</taxon>
        <taxon>Sphingobacteriales</taxon>
        <taxon>Sphingobacteriaceae</taxon>
        <taxon>Sphingobacterium</taxon>
    </lineage>
</organism>